<feature type="region of interest" description="Disordered" evidence="1">
    <location>
        <begin position="1"/>
        <end position="40"/>
    </location>
</feature>
<sequence length="40" mass="4649">MKVQTENAIPTQQNHNHQHSERTDNVAEDAIMKDIQYQKG</sequence>
<keyword evidence="3" id="KW-1185">Reference proteome</keyword>
<evidence type="ECO:0000313" key="3">
    <source>
        <dbReference type="Proteomes" id="UP000265520"/>
    </source>
</evidence>
<feature type="non-terminal residue" evidence="2">
    <location>
        <position position="40"/>
    </location>
</feature>
<name>A0A392UGR5_9FABA</name>
<accession>A0A392UGR5</accession>
<feature type="compositionally biased region" description="Polar residues" evidence="1">
    <location>
        <begin position="1"/>
        <end position="15"/>
    </location>
</feature>
<comment type="caution">
    <text evidence="2">The sequence shown here is derived from an EMBL/GenBank/DDBJ whole genome shotgun (WGS) entry which is preliminary data.</text>
</comment>
<evidence type="ECO:0000256" key="1">
    <source>
        <dbReference type="SAM" id="MobiDB-lite"/>
    </source>
</evidence>
<dbReference type="EMBL" id="LXQA010822149">
    <property type="protein sequence ID" value="MCI72632.1"/>
    <property type="molecule type" value="Genomic_DNA"/>
</dbReference>
<organism evidence="2 3">
    <name type="scientific">Trifolium medium</name>
    <dbReference type="NCBI Taxonomy" id="97028"/>
    <lineage>
        <taxon>Eukaryota</taxon>
        <taxon>Viridiplantae</taxon>
        <taxon>Streptophyta</taxon>
        <taxon>Embryophyta</taxon>
        <taxon>Tracheophyta</taxon>
        <taxon>Spermatophyta</taxon>
        <taxon>Magnoliopsida</taxon>
        <taxon>eudicotyledons</taxon>
        <taxon>Gunneridae</taxon>
        <taxon>Pentapetalae</taxon>
        <taxon>rosids</taxon>
        <taxon>fabids</taxon>
        <taxon>Fabales</taxon>
        <taxon>Fabaceae</taxon>
        <taxon>Papilionoideae</taxon>
        <taxon>50 kb inversion clade</taxon>
        <taxon>NPAAA clade</taxon>
        <taxon>Hologalegina</taxon>
        <taxon>IRL clade</taxon>
        <taxon>Trifolieae</taxon>
        <taxon>Trifolium</taxon>
    </lineage>
</organism>
<dbReference type="Proteomes" id="UP000265520">
    <property type="component" value="Unassembled WGS sequence"/>
</dbReference>
<protein>
    <submittedName>
        <fullName evidence="2">Uncharacterized protein</fullName>
    </submittedName>
</protein>
<reference evidence="2 3" key="1">
    <citation type="journal article" date="2018" name="Front. Plant Sci.">
        <title>Red Clover (Trifolium pratense) and Zigzag Clover (T. medium) - A Picture of Genomic Similarities and Differences.</title>
        <authorList>
            <person name="Dluhosova J."/>
            <person name="Istvanek J."/>
            <person name="Nedelnik J."/>
            <person name="Repkova J."/>
        </authorList>
    </citation>
    <scope>NUCLEOTIDE SEQUENCE [LARGE SCALE GENOMIC DNA]</scope>
    <source>
        <strain evidence="3">cv. 10/8</strain>
        <tissue evidence="2">Leaf</tissue>
    </source>
</reference>
<proteinExistence type="predicted"/>
<evidence type="ECO:0000313" key="2">
    <source>
        <dbReference type="EMBL" id="MCI72632.1"/>
    </source>
</evidence>
<dbReference type="AlphaFoldDB" id="A0A392UGR5"/>